<protein>
    <recommendedName>
        <fullName evidence="1">Reverse transcriptase Ty1/copia-type domain-containing protein</fullName>
    </recommendedName>
</protein>
<feature type="domain" description="Reverse transcriptase Ty1/copia-type" evidence="1">
    <location>
        <begin position="11"/>
        <end position="57"/>
    </location>
</feature>
<proteinExistence type="predicted"/>
<evidence type="ECO:0000313" key="3">
    <source>
        <dbReference type="Proteomes" id="UP000265520"/>
    </source>
</evidence>
<keyword evidence="3" id="KW-1185">Reference proteome</keyword>
<dbReference type="AlphaFoldDB" id="A0A392QCR6"/>
<evidence type="ECO:0000313" key="2">
    <source>
        <dbReference type="EMBL" id="MCI21637.1"/>
    </source>
</evidence>
<dbReference type="PANTHER" id="PTHR11439">
    <property type="entry name" value="GAG-POL-RELATED RETROTRANSPOSON"/>
    <property type="match status" value="1"/>
</dbReference>
<dbReference type="InterPro" id="IPR013103">
    <property type="entry name" value="RVT_2"/>
</dbReference>
<dbReference type="PANTHER" id="PTHR11439:SF517">
    <property type="entry name" value="CYSTEINE-RICH RLK (RECEPTOR-LIKE PROTEIN KINASE) 8"/>
    <property type="match status" value="1"/>
</dbReference>
<dbReference type="Pfam" id="PF07727">
    <property type="entry name" value="RVT_2"/>
    <property type="match status" value="1"/>
</dbReference>
<organism evidence="2 3">
    <name type="scientific">Trifolium medium</name>
    <dbReference type="NCBI Taxonomy" id="97028"/>
    <lineage>
        <taxon>Eukaryota</taxon>
        <taxon>Viridiplantae</taxon>
        <taxon>Streptophyta</taxon>
        <taxon>Embryophyta</taxon>
        <taxon>Tracheophyta</taxon>
        <taxon>Spermatophyta</taxon>
        <taxon>Magnoliopsida</taxon>
        <taxon>eudicotyledons</taxon>
        <taxon>Gunneridae</taxon>
        <taxon>Pentapetalae</taxon>
        <taxon>rosids</taxon>
        <taxon>fabids</taxon>
        <taxon>Fabales</taxon>
        <taxon>Fabaceae</taxon>
        <taxon>Papilionoideae</taxon>
        <taxon>50 kb inversion clade</taxon>
        <taxon>NPAAA clade</taxon>
        <taxon>Hologalegina</taxon>
        <taxon>IRL clade</taxon>
        <taxon>Trifolieae</taxon>
        <taxon>Trifolium</taxon>
    </lineage>
</organism>
<dbReference type="EMBL" id="LXQA010125988">
    <property type="protein sequence ID" value="MCI21637.1"/>
    <property type="molecule type" value="Genomic_DNA"/>
</dbReference>
<name>A0A392QCR6_9FABA</name>
<feature type="non-terminal residue" evidence="2">
    <location>
        <position position="147"/>
    </location>
</feature>
<reference evidence="2 3" key="1">
    <citation type="journal article" date="2018" name="Front. Plant Sci.">
        <title>Red Clover (Trifolium pratense) and Zigzag Clover (T. medium) - A Picture of Genomic Similarities and Differences.</title>
        <authorList>
            <person name="Dluhosova J."/>
            <person name="Istvanek J."/>
            <person name="Nedelnik J."/>
            <person name="Repkova J."/>
        </authorList>
    </citation>
    <scope>NUCLEOTIDE SEQUENCE [LARGE SCALE GENOMIC DNA]</scope>
    <source>
        <strain evidence="3">cv. 10/8</strain>
        <tissue evidence="2">Leaf</tissue>
    </source>
</reference>
<sequence length="147" mass="16654">KDSEMQSIEANDTWELTTLPQGIKAIDVKWIFKTKYNEKGNVEKYKARLVAKGYTQKYASEILTRFGMEDCNSVCSPIVPGNKLVKDEKGKAADTTVYKKMIGCLMYLLSTRPDITFSVCLAARYMTKALKLESFCKLREELGICDV</sequence>
<evidence type="ECO:0000259" key="1">
    <source>
        <dbReference type="Pfam" id="PF07727"/>
    </source>
</evidence>
<dbReference type="Proteomes" id="UP000265520">
    <property type="component" value="Unassembled WGS sequence"/>
</dbReference>
<accession>A0A392QCR6</accession>
<comment type="caution">
    <text evidence="2">The sequence shown here is derived from an EMBL/GenBank/DDBJ whole genome shotgun (WGS) entry which is preliminary data.</text>
</comment>
<feature type="non-terminal residue" evidence="2">
    <location>
        <position position="1"/>
    </location>
</feature>